<dbReference type="KEGG" id="taes:123125873"/>
<protein>
    <recommendedName>
        <fullName evidence="12">Cytochrome P450</fullName>
    </recommendedName>
</protein>
<dbReference type="InterPro" id="IPR036396">
    <property type="entry name" value="Cyt_P450_sf"/>
</dbReference>
<accession>A0A3B6MYY7</accession>
<keyword evidence="6" id="KW-1133">Transmembrane helix</keyword>
<organism evidence="10">
    <name type="scientific">Triticum aestivum</name>
    <name type="common">Wheat</name>
    <dbReference type="NCBI Taxonomy" id="4565"/>
    <lineage>
        <taxon>Eukaryota</taxon>
        <taxon>Viridiplantae</taxon>
        <taxon>Streptophyta</taxon>
        <taxon>Embryophyta</taxon>
        <taxon>Tracheophyta</taxon>
        <taxon>Spermatophyta</taxon>
        <taxon>Magnoliopsida</taxon>
        <taxon>Liliopsida</taxon>
        <taxon>Poales</taxon>
        <taxon>Poaceae</taxon>
        <taxon>BOP clade</taxon>
        <taxon>Pooideae</taxon>
        <taxon>Triticodae</taxon>
        <taxon>Triticeae</taxon>
        <taxon>Triticinae</taxon>
        <taxon>Triticum</taxon>
    </lineage>
</organism>
<dbReference type="SMR" id="A0A3B6MYY7"/>
<dbReference type="Gramene" id="TraesLDM5D03G03210630.1">
    <property type="protein sequence ID" value="TraesLDM5D03G03210630.1"/>
    <property type="gene ID" value="TraesLDM5D03G03210630"/>
</dbReference>
<evidence type="ECO:0000256" key="8">
    <source>
        <dbReference type="ARBA" id="ARBA00023004"/>
    </source>
</evidence>
<dbReference type="SUPFAM" id="SSF48264">
    <property type="entry name" value="Cytochrome P450"/>
    <property type="match status" value="1"/>
</dbReference>
<evidence type="ECO:0000256" key="4">
    <source>
        <dbReference type="ARBA" id="ARBA00022692"/>
    </source>
</evidence>
<dbReference type="GO" id="GO:0016705">
    <property type="term" value="F:oxidoreductase activity, acting on paired donors, with incorporation or reduction of molecular oxygen"/>
    <property type="evidence" value="ECO:0007669"/>
    <property type="project" value="InterPro"/>
</dbReference>
<evidence type="ECO:0000313" key="10">
    <source>
        <dbReference type="EnsemblPlants" id="TraesCS5D02G470700.1"/>
    </source>
</evidence>
<evidence type="ECO:0000256" key="6">
    <source>
        <dbReference type="ARBA" id="ARBA00022989"/>
    </source>
</evidence>
<dbReference type="Gramene" id="TraesNOR5D03G03235290.1">
    <property type="protein sequence ID" value="TraesNOR5D03G03235290.1"/>
    <property type="gene ID" value="TraesNOR5D03G03235290"/>
</dbReference>
<dbReference type="AlphaFoldDB" id="A0A3B6MYY7"/>
<dbReference type="Pfam" id="PF00067">
    <property type="entry name" value="p450"/>
    <property type="match status" value="1"/>
</dbReference>
<keyword evidence="11" id="KW-1185">Reference proteome</keyword>
<dbReference type="Gramene" id="TraesJAG5D03G03202920.1">
    <property type="protein sequence ID" value="TraesJAG5D03G03202920.1"/>
    <property type="gene ID" value="TraesJAG5D03G03202920"/>
</dbReference>
<dbReference type="Gramene" id="TraesCLE_scaffold_009238_01G000300.1">
    <property type="protein sequence ID" value="TraesCLE_scaffold_009238_01G000300.1"/>
    <property type="gene ID" value="TraesCLE_scaffold_009238_01G000300"/>
</dbReference>
<dbReference type="Gramene" id="TraesARI5D03G03159240.1">
    <property type="protein sequence ID" value="TraesARI5D03G03159240.1"/>
    <property type="gene ID" value="TraesARI5D03G03159240"/>
</dbReference>
<comment type="cofactor">
    <cofactor evidence="1">
        <name>heme</name>
        <dbReference type="ChEBI" id="CHEBI:30413"/>
    </cofactor>
</comment>
<dbReference type="STRING" id="4565.A0A3B6MYY7"/>
<dbReference type="Gene3D" id="1.10.630.10">
    <property type="entry name" value="Cytochrome P450"/>
    <property type="match status" value="1"/>
</dbReference>
<evidence type="ECO:0000256" key="1">
    <source>
        <dbReference type="ARBA" id="ARBA00001971"/>
    </source>
</evidence>
<dbReference type="Gramene" id="TraesJUL5D03G03230730.1">
    <property type="protein sequence ID" value="TraesJUL5D03G03230730.1"/>
    <property type="gene ID" value="TraesJUL5D03G03230730"/>
</dbReference>
<dbReference type="Gramene" id="TraesSTA5D03G03196430.1">
    <property type="protein sequence ID" value="TraesSTA5D03G03196430.1"/>
    <property type="gene ID" value="TraesSTA5D03G03196430"/>
</dbReference>
<dbReference type="PANTHER" id="PTHR47955">
    <property type="entry name" value="CYTOCHROME P450 FAMILY 71 PROTEIN"/>
    <property type="match status" value="1"/>
</dbReference>
<reference evidence="10" key="1">
    <citation type="submission" date="2018-08" db="EMBL/GenBank/DDBJ databases">
        <authorList>
            <person name="Rossello M."/>
        </authorList>
    </citation>
    <scope>NUCLEOTIDE SEQUENCE [LARGE SCALE GENOMIC DNA]</scope>
    <source>
        <strain evidence="10">cv. Chinese Spring</strain>
    </source>
</reference>
<dbReference type="Gramene" id="TraesSYM5D03G03146550.1">
    <property type="protein sequence ID" value="TraesSYM5D03G03146550.1"/>
    <property type="gene ID" value="TraesSYM5D03G03146550"/>
</dbReference>
<sequence>MEIFLSLCLVTVATVLVLWFLSSSNDKTKTKKRLPPGPWTLPIIGSLHHLVGQLPHRALAELSRRHGPLMYLKFGEVPTVVVSSAEAAALVMKTNDPTFADRGSGVALDIAGCGGKGIMLAPYSDRWRQMRKVCIVELLSAAQVRRMASIRVEEVAGLVRSLAASPAGSTVNLSEKLPVLANDIVARAAFGGKCAQQGEYLRELDDVMTLLGGFILADLFPTSKLVRWLGTGERRLRRSCGRIQRIIDDRRARRAADGPRSTDDEDLLDVLLRLQEEDSLTFPLTAEIIGAVIFDMFAAASETTGTTLEWAMSELMNNPKVMAKAQLEVQEVLGPERAAITNSDLGGLHYLRMVIMETLRLHPAGVIILRGAREDCEILG</sequence>
<evidence type="ECO:0000313" key="11">
    <source>
        <dbReference type="Proteomes" id="UP000019116"/>
    </source>
</evidence>
<dbReference type="Gramene" id="TraesRN5D0101073000.1">
    <property type="protein sequence ID" value="TraesRN5D0101073000.1"/>
    <property type="gene ID" value="TraesRN5D0101073000"/>
</dbReference>
<dbReference type="InterPro" id="IPR001128">
    <property type="entry name" value="Cyt_P450"/>
</dbReference>
<keyword evidence="9" id="KW-0503">Monooxygenase</keyword>
<dbReference type="GeneID" id="123125873"/>
<dbReference type="Gramene" id="TraesCS5D03G1038700.1">
    <property type="protein sequence ID" value="TraesCS5D03G1038700.1.CDS"/>
    <property type="gene ID" value="TraesCS5D03G1038700"/>
</dbReference>
<dbReference type="Gramene" id="TraesCS5D02G470700.1">
    <property type="protein sequence ID" value="TraesCS5D02G470700.1"/>
    <property type="gene ID" value="TraesCS5D02G470700"/>
</dbReference>
<reference evidence="10" key="2">
    <citation type="submission" date="2018-10" db="UniProtKB">
        <authorList>
            <consortium name="EnsemblPlants"/>
        </authorList>
    </citation>
    <scope>IDENTIFICATION</scope>
</reference>
<dbReference type="PRINTS" id="PR00385">
    <property type="entry name" value="P450"/>
</dbReference>
<evidence type="ECO:0000256" key="9">
    <source>
        <dbReference type="ARBA" id="ARBA00023033"/>
    </source>
</evidence>
<dbReference type="Proteomes" id="UP000019116">
    <property type="component" value="Chromosome 5D"/>
</dbReference>
<dbReference type="Gramene" id="TraesLAC5D03G03161430.1">
    <property type="protein sequence ID" value="TraesLAC5D03G03161430.1"/>
    <property type="gene ID" value="TraesLAC5D03G03161430"/>
</dbReference>
<evidence type="ECO:0008006" key="12">
    <source>
        <dbReference type="Google" id="ProtNLM"/>
    </source>
</evidence>
<dbReference type="PANTHER" id="PTHR47955:SF19">
    <property type="entry name" value="CYTOCHROME P450 71A9-LIKE ISOFORM X1"/>
    <property type="match status" value="1"/>
</dbReference>
<dbReference type="OMA" id="YLRMVIM"/>
<keyword evidence="7" id="KW-0560">Oxidoreductase</keyword>
<evidence type="ECO:0000256" key="7">
    <source>
        <dbReference type="ARBA" id="ARBA00023002"/>
    </source>
</evidence>
<dbReference type="RefSeq" id="XP_044402253.1">
    <property type="nucleotide sequence ID" value="XM_044546318.1"/>
</dbReference>
<keyword evidence="5" id="KW-0479">Metal-binding</keyword>
<dbReference type="GO" id="GO:0005506">
    <property type="term" value="F:iron ion binding"/>
    <property type="evidence" value="ECO:0007669"/>
    <property type="project" value="InterPro"/>
</dbReference>
<dbReference type="InterPro" id="IPR002401">
    <property type="entry name" value="Cyt_P450_E_grp-I"/>
</dbReference>
<dbReference type="PRINTS" id="PR00463">
    <property type="entry name" value="EP450I"/>
</dbReference>
<proteinExistence type="inferred from homology"/>
<gene>
    <name evidence="10" type="primary">LOC123125873</name>
</gene>
<dbReference type="GO" id="GO:0020037">
    <property type="term" value="F:heme binding"/>
    <property type="evidence" value="ECO:0007669"/>
    <property type="project" value="InterPro"/>
</dbReference>
<dbReference type="GO" id="GO:0004497">
    <property type="term" value="F:monooxygenase activity"/>
    <property type="evidence" value="ECO:0007669"/>
    <property type="project" value="UniProtKB-KW"/>
</dbReference>
<keyword evidence="6" id="KW-0472">Membrane</keyword>
<evidence type="ECO:0000256" key="3">
    <source>
        <dbReference type="ARBA" id="ARBA00022617"/>
    </source>
</evidence>
<comment type="similarity">
    <text evidence="2">Belongs to the cytochrome P450 family.</text>
</comment>
<dbReference type="Gramene" id="TraesCAD_scaffold_011600_01G000300.1">
    <property type="protein sequence ID" value="TraesCAD_scaffold_011600_01G000300.1"/>
    <property type="gene ID" value="TraesCAD_scaffold_011600_01G000300"/>
</dbReference>
<keyword evidence="3" id="KW-0349">Heme</keyword>
<dbReference type="EnsemblPlants" id="TraesCS5D02G470700.1">
    <property type="protein sequence ID" value="TraesCS5D02G470700.1"/>
    <property type="gene ID" value="TraesCS5D02G470700"/>
</dbReference>
<dbReference type="Gramene" id="TraesWEE_scaffold_034401_01G000400.1">
    <property type="protein sequence ID" value="TraesWEE_scaffold_034401_01G000400.1"/>
    <property type="gene ID" value="TraesWEE_scaffold_034401_01G000400"/>
</dbReference>
<evidence type="ECO:0000256" key="5">
    <source>
        <dbReference type="ARBA" id="ARBA00022723"/>
    </source>
</evidence>
<dbReference type="Gramene" id="TraesKAR5D01G0373420.1">
    <property type="protein sequence ID" value="cds.TraesKAR5D01G0373420.1"/>
    <property type="gene ID" value="TraesKAR5D01G0373420"/>
</dbReference>
<keyword evidence="8" id="KW-0408">Iron</keyword>
<dbReference type="Gramene" id="TraesROB_scaffold_013434_01G000300.1">
    <property type="protein sequence ID" value="TraesROB_scaffold_013434_01G000300.1"/>
    <property type="gene ID" value="TraesROB_scaffold_013434_01G000300"/>
</dbReference>
<name>A0A3B6MYY7_WHEAT</name>
<evidence type="ECO:0000256" key="2">
    <source>
        <dbReference type="ARBA" id="ARBA00010617"/>
    </source>
</evidence>
<keyword evidence="4" id="KW-0812">Transmembrane</keyword>
<dbReference type="OrthoDB" id="1055148at2759"/>